<feature type="non-terminal residue" evidence="2">
    <location>
        <position position="61"/>
    </location>
</feature>
<evidence type="ECO:0000313" key="2">
    <source>
        <dbReference type="EMBL" id="NXK55425.1"/>
    </source>
</evidence>
<dbReference type="Pfam" id="PF05005">
    <property type="entry name" value="Ocnus"/>
    <property type="match status" value="1"/>
</dbReference>
<dbReference type="AlphaFoldDB" id="A0A7L0KEK6"/>
<evidence type="ECO:0000256" key="1">
    <source>
        <dbReference type="ARBA" id="ARBA00010971"/>
    </source>
</evidence>
<dbReference type="InterPro" id="IPR038596">
    <property type="entry name" value="Janus_sf"/>
</dbReference>
<dbReference type="InterPro" id="IPR007702">
    <property type="entry name" value="Janus"/>
</dbReference>
<comment type="caution">
    <text evidence="2">The sequence shown here is derived from an EMBL/GenBank/DDBJ whole genome shotgun (WGS) entry which is preliminary data.</text>
</comment>
<protein>
    <submittedName>
        <fullName evidence="2">PHP14 phosphatase</fullName>
    </submittedName>
</protein>
<dbReference type="Proteomes" id="UP000537522">
    <property type="component" value="Unassembled WGS sequence"/>
</dbReference>
<accession>A0A7L0KEK6</accession>
<reference evidence="2 3" key="1">
    <citation type="submission" date="2019-09" db="EMBL/GenBank/DDBJ databases">
        <title>Bird 10,000 Genomes (B10K) Project - Family phase.</title>
        <authorList>
            <person name="Zhang G."/>
        </authorList>
    </citation>
    <scope>NUCLEOTIDE SEQUENCE [LARGE SCALE GENOMIC DNA]</scope>
    <source>
        <strain evidence="2">B10K-DU-011-36</strain>
        <tissue evidence="2">Muscle</tissue>
    </source>
</reference>
<feature type="non-terminal residue" evidence="2">
    <location>
        <position position="1"/>
    </location>
</feature>
<dbReference type="EMBL" id="VXAL01017669">
    <property type="protein sequence ID" value="NXK55425.1"/>
    <property type="molecule type" value="Genomic_DNA"/>
</dbReference>
<dbReference type="SUPFAM" id="SSF143724">
    <property type="entry name" value="PHP14-like"/>
    <property type="match status" value="1"/>
</dbReference>
<keyword evidence="3" id="KW-1185">Reference proteome</keyword>
<proteinExistence type="inferred from homology"/>
<name>A0A7L0KEK6_CHATO</name>
<gene>
    <name evidence="2" type="primary">Phpt1_2</name>
    <name evidence="2" type="ORF">CHATOR_R15136</name>
</gene>
<comment type="similarity">
    <text evidence="1">Belongs to the janus family.</text>
</comment>
<dbReference type="Gene3D" id="3.50.20.20">
    <property type="entry name" value="Janus/Ocnus"/>
    <property type="match status" value="1"/>
</dbReference>
<evidence type="ECO:0000313" key="3">
    <source>
        <dbReference type="Proteomes" id="UP000537522"/>
    </source>
</evidence>
<sequence length="61" mass="6857">LSKQGYNCECLGAEGSFTSVEKMIHVHKFAMGFGRANHSVPTEKLRASYPDCEITWADEDY</sequence>
<organism evidence="2 3">
    <name type="scientific">Chauna torquata</name>
    <name type="common">Southern screamer</name>
    <dbReference type="NCBI Taxonomy" id="30388"/>
    <lineage>
        <taxon>Eukaryota</taxon>
        <taxon>Metazoa</taxon>
        <taxon>Chordata</taxon>
        <taxon>Craniata</taxon>
        <taxon>Vertebrata</taxon>
        <taxon>Euteleostomi</taxon>
        <taxon>Archelosauria</taxon>
        <taxon>Archosauria</taxon>
        <taxon>Dinosauria</taxon>
        <taxon>Saurischia</taxon>
        <taxon>Theropoda</taxon>
        <taxon>Coelurosauria</taxon>
        <taxon>Aves</taxon>
        <taxon>Neognathae</taxon>
        <taxon>Galloanserae</taxon>
        <taxon>Anseriformes</taxon>
        <taxon>Anhimidae</taxon>
        <taxon>Chauna</taxon>
    </lineage>
</organism>